<protein>
    <submittedName>
        <fullName evidence="6">FAD-dependent oxidoreductase</fullName>
    </submittedName>
</protein>
<evidence type="ECO:0000313" key="7">
    <source>
        <dbReference type="Proteomes" id="UP000559809"/>
    </source>
</evidence>
<evidence type="ECO:0000256" key="4">
    <source>
        <dbReference type="ARBA" id="ARBA00023002"/>
    </source>
</evidence>
<dbReference type="Proteomes" id="UP000559809">
    <property type="component" value="Unassembled WGS sequence"/>
</dbReference>
<gene>
    <name evidence="6" type="ORF">H0A72_03325</name>
</gene>
<reference evidence="6 7" key="1">
    <citation type="submission" date="2020-07" db="EMBL/GenBank/DDBJ databases">
        <title>Taxonomic revisions and descriptions of new bacterial species based on genomic comparisons in the high-G+C-content subgroup of the family Alcaligenaceae.</title>
        <authorList>
            <person name="Szabo A."/>
            <person name="Felfoldi T."/>
        </authorList>
    </citation>
    <scope>NUCLEOTIDE SEQUENCE [LARGE SCALE GENOMIC DNA]</scope>
    <source>
        <strain evidence="6 7">LMG 24012</strain>
    </source>
</reference>
<evidence type="ECO:0000256" key="3">
    <source>
        <dbReference type="ARBA" id="ARBA00022827"/>
    </source>
</evidence>
<dbReference type="Gene3D" id="3.50.50.60">
    <property type="entry name" value="FAD/NAD(P)-binding domain"/>
    <property type="match status" value="1"/>
</dbReference>
<dbReference type="InterPro" id="IPR050315">
    <property type="entry name" value="FAD-oxidoreductase_2"/>
</dbReference>
<comment type="cofactor">
    <cofactor evidence="1">
        <name>FAD</name>
        <dbReference type="ChEBI" id="CHEBI:57692"/>
    </cofactor>
</comment>
<accession>A0A853FR70</accession>
<organism evidence="6 7">
    <name type="scientific">Parapusillimonas granuli</name>
    <dbReference type="NCBI Taxonomy" id="380911"/>
    <lineage>
        <taxon>Bacteria</taxon>
        <taxon>Pseudomonadati</taxon>
        <taxon>Pseudomonadota</taxon>
        <taxon>Betaproteobacteria</taxon>
        <taxon>Burkholderiales</taxon>
        <taxon>Alcaligenaceae</taxon>
        <taxon>Parapusillimonas</taxon>
    </lineage>
</organism>
<name>A0A853FR70_9BURK</name>
<dbReference type="InterPro" id="IPR003953">
    <property type="entry name" value="FAD-dep_OxRdtase_2_FAD-bd"/>
</dbReference>
<keyword evidence="2" id="KW-0285">Flavoprotein</keyword>
<dbReference type="PANTHER" id="PTHR43400">
    <property type="entry name" value="FUMARATE REDUCTASE"/>
    <property type="match status" value="1"/>
</dbReference>
<dbReference type="SUPFAM" id="SSF56425">
    <property type="entry name" value="Succinate dehydrogenase/fumarate reductase flavoprotein, catalytic domain"/>
    <property type="match status" value="1"/>
</dbReference>
<keyword evidence="3" id="KW-0274">FAD</keyword>
<dbReference type="SUPFAM" id="SSF51905">
    <property type="entry name" value="FAD/NAD(P)-binding domain"/>
    <property type="match status" value="1"/>
</dbReference>
<evidence type="ECO:0000259" key="5">
    <source>
        <dbReference type="Pfam" id="PF00890"/>
    </source>
</evidence>
<dbReference type="EMBL" id="JACCEM010000002">
    <property type="protein sequence ID" value="NYT48334.1"/>
    <property type="molecule type" value="Genomic_DNA"/>
</dbReference>
<comment type="caution">
    <text evidence="6">The sequence shown here is derived from an EMBL/GenBank/DDBJ whole genome shotgun (WGS) entry which is preliminary data.</text>
</comment>
<evidence type="ECO:0000313" key="6">
    <source>
        <dbReference type="EMBL" id="NYT48334.1"/>
    </source>
</evidence>
<keyword evidence="4" id="KW-0560">Oxidoreductase</keyword>
<evidence type="ECO:0000256" key="1">
    <source>
        <dbReference type="ARBA" id="ARBA00001974"/>
    </source>
</evidence>
<feature type="domain" description="FAD-dependent oxidoreductase 2 FAD-binding" evidence="5">
    <location>
        <begin position="20"/>
        <end position="439"/>
    </location>
</feature>
<sequence length="481" mass="50317">MPDLSVQAFQEAGPPARRADVVIAGAGACGLTAALAARDAGAGVLVVEQDAQARGTTAMTWGMLPGAGTRHQRALGIEDTPECFAADIVKKSGNRADPAVVQAVARGSGPAIEWLSDRHGLTFQLLDDVLYPGHSRHRYHVPLSRTGAELQQSLYDAARHAGADFLFRARITTLYRDADDAVRAVGCRLGDGREQVIGCGALVLATGGYGGNPQAVRTHIPAMADAAYCGHDGSRGDALAWGGLLGAALGDLGGYQGHCVVDESRLPLTWTLVIEGGIQVNRLGRRFSNEMSGYSEQAAALLRQPGGVAFTLYDQRSERLALRYADYRQVLESGAVRQADSLVALAQAISVPQEALAAVFADIEQSVREGRPDAYGRRFSAEQLLRPPYRAVRLRGALFHTQGGLCVDERAALLRAADGKAFPNIFAGGGAARGVSGPEASGYLGGNGLVTAVVLGRLAGGSAARAAGFEERTEFTGGSDA</sequence>
<evidence type="ECO:0000256" key="2">
    <source>
        <dbReference type="ARBA" id="ARBA00022630"/>
    </source>
</evidence>
<dbReference type="GO" id="GO:0008202">
    <property type="term" value="P:steroid metabolic process"/>
    <property type="evidence" value="ECO:0007669"/>
    <property type="project" value="UniProtKB-ARBA"/>
</dbReference>
<dbReference type="RefSeq" id="WP_180153652.1">
    <property type="nucleotide sequence ID" value="NZ_JACCEM010000002.1"/>
</dbReference>
<dbReference type="PANTHER" id="PTHR43400:SF10">
    <property type="entry name" value="3-OXOSTEROID 1-DEHYDROGENASE"/>
    <property type="match status" value="1"/>
</dbReference>
<dbReference type="Gene3D" id="3.90.700.10">
    <property type="entry name" value="Succinate dehydrogenase/fumarate reductase flavoprotein, catalytic domain"/>
    <property type="match status" value="1"/>
</dbReference>
<dbReference type="InterPro" id="IPR027477">
    <property type="entry name" value="Succ_DH/fumarate_Rdtase_cat_sf"/>
</dbReference>
<proteinExistence type="predicted"/>
<dbReference type="Pfam" id="PF00890">
    <property type="entry name" value="FAD_binding_2"/>
    <property type="match status" value="1"/>
</dbReference>
<keyword evidence="7" id="KW-1185">Reference proteome</keyword>
<dbReference type="InterPro" id="IPR036188">
    <property type="entry name" value="FAD/NAD-bd_sf"/>
</dbReference>
<dbReference type="GO" id="GO:0016491">
    <property type="term" value="F:oxidoreductase activity"/>
    <property type="evidence" value="ECO:0007669"/>
    <property type="project" value="UniProtKB-KW"/>
</dbReference>
<dbReference type="AlphaFoldDB" id="A0A853FR70"/>